<name>A0ABR1LY13_9PEZI</name>
<feature type="compositionally biased region" description="Low complexity" evidence="1">
    <location>
        <begin position="52"/>
        <end position="72"/>
    </location>
</feature>
<dbReference type="Proteomes" id="UP001360953">
    <property type="component" value="Unassembled WGS sequence"/>
</dbReference>
<organism evidence="2 3">
    <name type="scientific">Phyllosticta citribraziliensis</name>
    <dbReference type="NCBI Taxonomy" id="989973"/>
    <lineage>
        <taxon>Eukaryota</taxon>
        <taxon>Fungi</taxon>
        <taxon>Dikarya</taxon>
        <taxon>Ascomycota</taxon>
        <taxon>Pezizomycotina</taxon>
        <taxon>Dothideomycetes</taxon>
        <taxon>Dothideomycetes incertae sedis</taxon>
        <taxon>Botryosphaeriales</taxon>
        <taxon>Phyllostictaceae</taxon>
        <taxon>Phyllosticta</taxon>
    </lineage>
</organism>
<protein>
    <recommendedName>
        <fullName evidence="4">Chromo domain-containing protein</fullName>
    </recommendedName>
</protein>
<gene>
    <name evidence="2" type="ORF">J3D65DRAFT_310283</name>
</gene>
<accession>A0ABR1LY13</accession>
<evidence type="ECO:0000256" key="1">
    <source>
        <dbReference type="SAM" id="MobiDB-lite"/>
    </source>
</evidence>
<dbReference type="RefSeq" id="XP_066657353.1">
    <property type="nucleotide sequence ID" value="XM_066795261.1"/>
</dbReference>
<reference evidence="2 3" key="1">
    <citation type="submission" date="2024-04" db="EMBL/GenBank/DDBJ databases">
        <title>Phyllosticta paracitricarpa is synonymous to the EU quarantine fungus P. citricarpa based on phylogenomic analyses.</title>
        <authorList>
            <consortium name="Lawrence Berkeley National Laboratory"/>
            <person name="Van ingen-buijs V.A."/>
            <person name="Van westerhoven A.C."/>
            <person name="Haridas S."/>
            <person name="Skiadas P."/>
            <person name="Martin F."/>
            <person name="Groenewald J.Z."/>
            <person name="Crous P.W."/>
            <person name="Seidl M.F."/>
        </authorList>
    </citation>
    <scope>NUCLEOTIDE SEQUENCE [LARGE SCALE GENOMIC DNA]</scope>
    <source>
        <strain evidence="2 3">CPC 17464</strain>
    </source>
</reference>
<evidence type="ECO:0000313" key="2">
    <source>
        <dbReference type="EMBL" id="KAK7540082.1"/>
    </source>
</evidence>
<dbReference type="Gene3D" id="2.40.50.40">
    <property type="match status" value="1"/>
</dbReference>
<feature type="region of interest" description="Disordered" evidence="1">
    <location>
        <begin position="1"/>
        <end position="75"/>
    </location>
</feature>
<comment type="caution">
    <text evidence="2">The sequence shown here is derived from an EMBL/GenBank/DDBJ whole genome shotgun (WGS) entry which is preliminary data.</text>
</comment>
<evidence type="ECO:0000313" key="3">
    <source>
        <dbReference type="Proteomes" id="UP001360953"/>
    </source>
</evidence>
<proteinExistence type="predicted"/>
<evidence type="ECO:0008006" key="4">
    <source>
        <dbReference type="Google" id="ProtNLM"/>
    </source>
</evidence>
<keyword evidence="3" id="KW-1185">Reference proteome</keyword>
<sequence>MRCRGHDAGAPTEPYLTVDPPDLIKSAPTNQPHHPISECPRLVPPAYRLRNPSATTPTPTLTASGPPSASSPNKTTIIRFSGRATGCRHGSPRSIPGSFYEARRIIGERLRQYLIDWEDDEFTGEKYKPTWVHKADVTPSLVSEWQTNR</sequence>
<dbReference type="GeneID" id="92028167"/>
<dbReference type="EMBL" id="JBBPEH010000004">
    <property type="protein sequence ID" value="KAK7540082.1"/>
    <property type="molecule type" value="Genomic_DNA"/>
</dbReference>